<name>A0AAW6T441_9MICO</name>
<feature type="signal peptide" evidence="1">
    <location>
        <begin position="1"/>
        <end position="22"/>
    </location>
</feature>
<dbReference type="PROSITE" id="PS51257">
    <property type="entry name" value="PROKAR_LIPOPROTEIN"/>
    <property type="match status" value="1"/>
</dbReference>
<evidence type="ECO:0000256" key="1">
    <source>
        <dbReference type="SAM" id="SignalP"/>
    </source>
</evidence>
<sequence>MKRFVPLPALLLLLALVGCAQAVPVTPTSAPTGSPATGTASPASAVPATIVIEAEGFSVLDSGGRSTIEFAWADDPGDIVTELDEVFGMRSSQSFQPGDGTHFADFDVYTWDAFSLSIARLGEMSRSDYFLPAAVEVRAEKVGGISIQTAAGLAVGSSVDQVRAAGVGVEEPLNTGGTAYRIDPSEPELIADLSEPTRTVQLDSDPENKTIVLLRAPALSFTPF</sequence>
<proteinExistence type="predicted"/>
<dbReference type="Proteomes" id="UP001321506">
    <property type="component" value="Unassembled WGS sequence"/>
</dbReference>
<dbReference type="EMBL" id="JASATX010000001">
    <property type="protein sequence ID" value="MDI2097376.1"/>
    <property type="molecule type" value="Genomic_DNA"/>
</dbReference>
<accession>A0AAW6T441</accession>
<evidence type="ECO:0000313" key="2">
    <source>
        <dbReference type="EMBL" id="MDI2097376.1"/>
    </source>
</evidence>
<keyword evidence="3" id="KW-1185">Reference proteome</keyword>
<feature type="chain" id="PRO_5044026328" evidence="1">
    <location>
        <begin position="23"/>
        <end position="224"/>
    </location>
</feature>
<organism evidence="2 3">
    <name type="scientific">Ruicaihuangia caeni</name>
    <dbReference type="NCBI Taxonomy" id="3042517"/>
    <lineage>
        <taxon>Bacteria</taxon>
        <taxon>Bacillati</taxon>
        <taxon>Actinomycetota</taxon>
        <taxon>Actinomycetes</taxon>
        <taxon>Micrococcales</taxon>
        <taxon>Microbacteriaceae</taxon>
        <taxon>Ruicaihuangia</taxon>
    </lineage>
</organism>
<dbReference type="AlphaFoldDB" id="A0AAW6T441"/>
<gene>
    <name evidence="2" type="ORF">QF206_00135</name>
</gene>
<reference evidence="2 3" key="1">
    <citation type="submission" date="2023-04" db="EMBL/GenBank/DDBJ databases">
        <title>Klugiella caeni sp. nov. isolated from the sludge of biochemical tank.</title>
        <authorList>
            <person name="Geng K."/>
        </authorList>
    </citation>
    <scope>NUCLEOTIDE SEQUENCE [LARGE SCALE GENOMIC DNA]</scope>
    <source>
        <strain evidence="2 3">YN-L-19</strain>
    </source>
</reference>
<protein>
    <submittedName>
        <fullName evidence="2">Uncharacterized protein</fullName>
    </submittedName>
</protein>
<evidence type="ECO:0000313" key="3">
    <source>
        <dbReference type="Proteomes" id="UP001321506"/>
    </source>
</evidence>
<comment type="caution">
    <text evidence="2">The sequence shown here is derived from an EMBL/GenBank/DDBJ whole genome shotgun (WGS) entry which is preliminary data.</text>
</comment>
<keyword evidence="1" id="KW-0732">Signal</keyword>